<proteinExistence type="predicted"/>
<dbReference type="AlphaFoldDB" id="T1G8G6"/>
<accession>T1G8G6</accession>
<dbReference type="EMBL" id="AMQM01009392">
    <property type="status" value="NOT_ANNOTATED_CDS"/>
    <property type="molecule type" value="Genomic_DNA"/>
</dbReference>
<dbReference type="EMBL" id="KB096355">
    <property type="protein sequence ID" value="ESO05437.1"/>
    <property type="molecule type" value="Genomic_DNA"/>
</dbReference>
<organism evidence="2 3">
    <name type="scientific">Helobdella robusta</name>
    <name type="common">Californian leech</name>
    <dbReference type="NCBI Taxonomy" id="6412"/>
    <lineage>
        <taxon>Eukaryota</taxon>
        <taxon>Metazoa</taxon>
        <taxon>Spiralia</taxon>
        <taxon>Lophotrochozoa</taxon>
        <taxon>Annelida</taxon>
        <taxon>Clitellata</taxon>
        <taxon>Hirudinea</taxon>
        <taxon>Rhynchobdellida</taxon>
        <taxon>Glossiphoniidae</taxon>
        <taxon>Helobdella</taxon>
    </lineage>
</organism>
<dbReference type="HOGENOM" id="CLU_159539_0_0_1"/>
<reference evidence="2" key="3">
    <citation type="submission" date="2015-06" db="UniProtKB">
        <authorList>
            <consortium name="EnsemblMetazoa"/>
        </authorList>
    </citation>
    <scope>IDENTIFICATION</scope>
</reference>
<dbReference type="OrthoDB" id="6964405at2759"/>
<keyword evidence="3" id="KW-1185">Reference proteome</keyword>
<dbReference type="InParanoid" id="T1G8G6"/>
<dbReference type="Proteomes" id="UP000015101">
    <property type="component" value="Unassembled WGS sequence"/>
</dbReference>
<evidence type="ECO:0000313" key="3">
    <source>
        <dbReference type="Proteomes" id="UP000015101"/>
    </source>
</evidence>
<protein>
    <submittedName>
        <fullName evidence="1 2">Uncharacterized protein</fullName>
    </submittedName>
</protein>
<sequence>MGGGAWPFLVRGVICLVNSDNERDLILLNRQTNFLVGLSFGFSVFLEKLPALSRMKLGNNRSVMPLDVLGRTRATLT</sequence>
<dbReference type="CTD" id="20217363"/>
<dbReference type="KEGG" id="hro:HELRODRAFT_92462"/>
<reference evidence="3" key="1">
    <citation type="submission" date="2012-12" db="EMBL/GenBank/DDBJ databases">
        <authorList>
            <person name="Hellsten U."/>
            <person name="Grimwood J."/>
            <person name="Chapman J.A."/>
            <person name="Shapiro H."/>
            <person name="Aerts A."/>
            <person name="Otillar R.P."/>
            <person name="Terry A.Y."/>
            <person name="Boore J.L."/>
            <person name="Simakov O."/>
            <person name="Marletaz F."/>
            <person name="Cho S.-J."/>
            <person name="Edsinger-Gonzales E."/>
            <person name="Havlak P."/>
            <person name="Kuo D.-H."/>
            <person name="Larsson T."/>
            <person name="Lv J."/>
            <person name="Arendt D."/>
            <person name="Savage R."/>
            <person name="Osoegawa K."/>
            <person name="de Jong P."/>
            <person name="Lindberg D.R."/>
            <person name="Seaver E.C."/>
            <person name="Weisblat D.A."/>
            <person name="Putnam N.H."/>
            <person name="Grigoriev I.V."/>
            <person name="Rokhsar D.S."/>
        </authorList>
    </citation>
    <scope>NUCLEOTIDE SEQUENCE</scope>
</reference>
<dbReference type="PANTHER" id="PTHR33626">
    <property type="entry name" value="ZGC:158463"/>
    <property type="match status" value="1"/>
</dbReference>
<evidence type="ECO:0000313" key="1">
    <source>
        <dbReference type="EMBL" id="ESO05437.1"/>
    </source>
</evidence>
<reference evidence="1 3" key="2">
    <citation type="journal article" date="2013" name="Nature">
        <title>Insights into bilaterian evolution from three spiralian genomes.</title>
        <authorList>
            <person name="Simakov O."/>
            <person name="Marletaz F."/>
            <person name="Cho S.J."/>
            <person name="Edsinger-Gonzales E."/>
            <person name="Havlak P."/>
            <person name="Hellsten U."/>
            <person name="Kuo D.H."/>
            <person name="Larsson T."/>
            <person name="Lv J."/>
            <person name="Arendt D."/>
            <person name="Savage R."/>
            <person name="Osoegawa K."/>
            <person name="de Jong P."/>
            <person name="Grimwood J."/>
            <person name="Chapman J.A."/>
            <person name="Shapiro H."/>
            <person name="Aerts A."/>
            <person name="Otillar R.P."/>
            <person name="Terry A.Y."/>
            <person name="Boore J.L."/>
            <person name="Grigoriev I.V."/>
            <person name="Lindberg D.R."/>
            <person name="Seaver E.C."/>
            <person name="Weisblat D.A."/>
            <person name="Putnam N.H."/>
            <person name="Rokhsar D.S."/>
        </authorList>
    </citation>
    <scope>NUCLEOTIDE SEQUENCE</scope>
</reference>
<dbReference type="OMA" id="MPLDVWG"/>
<gene>
    <name evidence="2" type="primary">20217363</name>
    <name evidence="1" type="ORF">HELRODRAFT_92462</name>
</gene>
<dbReference type="RefSeq" id="XP_009016462.1">
    <property type="nucleotide sequence ID" value="XM_009018214.1"/>
</dbReference>
<name>T1G8G6_HELRO</name>
<dbReference type="EnsemblMetazoa" id="HelroT92462">
    <property type="protein sequence ID" value="HelroP92462"/>
    <property type="gene ID" value="HelroG92462"/>
</dbReference>
<dbReference type="PANTHER" id="PTHR33626:SF2">
    <property type="match status" value="1"/>
</dbReference>
<dbReference type="GeneID" id="20217363"/>
<dbReference type="eggNOG" id="ENOG502SADZ">
    <property type="taxonomic scope" value="Eukaryota"/>
</dbReference>
<evidence type="ECO:0000313" key="2">
    <source>
        <dbReference type="EnsemblMetazoa" id="HelroP92462"/>
    </source>
</evidence>